<proteinExistence type="predicted"/>
<keyword evidence="2" id="KW-1185">Reference proteome</keyword>
<reference evidence="1 2" key="1">
    <citation type="submission" date="2024-01" db="EMBL/GenBank/DDBJ databases">
        <title>Draft genome sequence of Gordonia sp. PKS22-38.</title>
        <authorList>
            <person name="Suphannarot A."/>
            <person name="Mingma R."/>
        </authorList>
    </citation>
    <scope>NUCLEOTIDE SEQUENCE [LARGE SCALE GENOMIC DNA]</scope>
    <source>
        <strain evidence="1 2">PKS22-38</strain>
    </source>
</reference>
<dbReference type="EMBL" id="JAZDUE010000002">
    <property type="protein sequence ID" value="MEE4022119.1"/>
    <property type="molecule type" value="Genomic_DNA"/>
</dbReference>
<gene>
    <name evidence="1" type="ORF">V1Y59_03425</name>
</gene>
<accession>A0ABU7MQT2</accession>
<evidence type="ECO:0000313" key="1">
    <source>
        <dbReference type="EMBL" id="MEE4022119.1"/>
    </source>
</evidence>
<dbReference type="Proteomes" id="UP001335729">
    <property type="component" value="Unassembled WGS sequence"/>
</dbReference>
<comment type="caution">
    <text evidence="1">The sequence shown here is derived from an EMBL/GenBank/DDBJ whole genome shotgun (WGS) entry which is preliminary data.</text>
</comment>
<evidence type="ECO:0000313" key="2">
    <source>
        <dbReference type="Proteomes" id="UP001335729"/>
    </source>
</evidence>
<protein>
    <submittedName>
        <fullName evidence="1">Uncharacterized protein</fullName>
    </submittedName>
</protein>
<name>A0ABU7MQT2_9ACTN</name>
<organism evidence="1 2">
    <name type="scientific">Gordonia prachuapensis</name>
    <dbReference type="NCBI Taxonomy" id="3115651"/>
    <lineage>
        <taxon>Bacteria</taxon>
        <taxon>Bacillati</taxon>
        <taxon>Actinomycetota</taxon>
        <taxon>Actinomycetes</taxon>
        <taxon>Mycobacteriales</taxon>
        <taxon>Gordoniaceae</taxon>
        <taxon>Gordonia</taxon>
    </lineage>
</organism>
<dbReference type="PROSITE" id="PS51257">
    <property type="entry name" value="PROKAR_LIPOPROTEIN"/>
    <property type="match status" value="1"/>
</dbReference>
<dbReference type="RefSeq" id="WP_330503431.1">
    <property type="nucleotide sequence ID" value="NZ_JAZDUE010000002.1"/>
</dbReference>
<sequence>MKRFDRLAALLVVLVAAIVVLAGCGEAEEAPPAGAALPQDFPAEQVPLVDGTVLSADGSRADGWSVTVQAAPGEGNTLDAAVTTLTDSGFTESQRTTEGAQRVVVLSATKEGADYWVQVGSTSGAAGGPGSVFYQVSVE</sequence>